<keyword evidence="4" id="KW-1185">Reference proteome</keyword>
<dbReference type="FunFam" id="3.40.50.450:FF:000017">
    <property type="entry name" value="Raw, isoform D"/>
    <property type="match status" value="1"/>
</dbReference>
<evidence type="ECO:0000313" key="3">
    <source>
        <dbReference type="EMBL" id="CAL1268257.1"/>
    </source>
</evidence>
<proteinExistence type="predicted"/>
<dbReference type="Gene3D" id="1.10.238.10">
    <property type="entry name" value="EF-hand"/>
    <property type="match status" value="1"/>
</dbReference>
<feature type="region of interest" description="Disordered" evidence="1">
    <location>
        <begin position="83"/>
        <end position="114"/>
    </location>
</feature>
<dbReference type="EMBL" id="CAXIEN010000032">
    <property type="protein sequence ID" value="CAL1268257.1"/>
    <property type="molecule type" value="Genomic_DNA"/>
</dbReference>
<evidence type="ECO:0000313" key="4">
    <source>
        <dbReference type="Proteomes" id="UP001497382"/>
    </source>
</evidence>
<dbReference type="PANTHER" id="PTHR36300">
    <property type="entry name" value="RAW, ISOFORM A"/>
    <property type="match status" value="1"/>
</dbReference>
<dbReference type="InterPro" id="IPR002048">
    <property type="entry name" value="EF_hand_dom"/>
</dbReference>
<sequence length="570" mass="64350">MSIPTYGSFTRKLFLIWNERAESLNKMGSQVVPHTFHDMDMFPSSSQVHEMLQCAKECSKRQSGDYITFGEFCVFASGMKSGYDHKSPRPTPLSKPSRETRRLISRRRSTTSTALTRPSKYQVFLGGSCNPTTWRKDIAIPTFKRLNITYYNPQVAQWGPELIELENQAKQNAEVMFFVIDNQTRSVASMIEAAQVAGTDRKLILVVHEFEKPGSVVMGETITEKEFRDLRQGQRYLQDLVEKQDIPVFDNINKAVLGAAKVLKDNIRPQDLTIEDAAHPVKMAYLQIGDKLIKLREVFDDLDSDSCGTITLKDIGMAFKILTSTDLPVDNIKAVLSQQNDFCASGLEDEAFDNVRVDFNQFCCIMTELRNQTENGISNLSALRNKASNIISSVLTPLSKLLDWVRPTVEEKNNRNGGTYITDYRDVYLGGSMKPSLWREEVAIPLLKKKGLTYFIPQDGVWSERLIPMEVNQMDNSKVLLFVIKNDSRSLADMIVAAHYVGLGCQIVLCIQYIEEDIEIDGEKLSSQAVKDYNRGRVYLSDLATRAGVPVFDQVDEAVECAIKMCLKNS</sequence>
<dbReference type="Proteomes" id="UP001497382">
    <property type="component" value="Unassembled WGS sequence"/>
</dbReference>
<dbReference type="InterPro" id="IPR011992">
    <property type="entry name" value="EF-hand-dom_pair"/>
</dbReference>
<dbReference type="GO" id="GO:0005886">
    <property type="term" value="C:plasma membrane"/>
    <property type="evidence" value="ECO:0007669"/>
    <property type="project" value="TreeGrafter"/>
</dbReference>
<evidence type="ECO:0000259" key="2">
    <source>
        <dbReference type="PROSITE" id="PS50222"/>
    </source>
</evidence>
<dbReference type="Pfam" id="PF15891">
    <property type="entry name" value="Nuc_deoxyri_tr2"/>
    <property type="match status" value="2"/>
</dbReference>
<protein>
    <recommendedName>
        <fullName evidence="2">EF-hand domain-containing protein</fullName>
    </recommendedName>
</protein>
<dbReference type="SUPFAM" id="SSF47473">
    <property type="entry name" value="EF-hand"/>
    <property type="match status" value="1"/>
</dbReference>
<organism evidence="3 4">
    <name type="scientific">Larinioides sclopetarius</name>
    <dbReference type="NCBI Taxonomy" id="280406"/>
    <lineage>
        <taxon>Eukaryota</taxon>
        <taxon>Metazoa</taxon>
        <taxon>Ecdysozoa</taxon>
        <taxon>Arthropoda</taxon>
        <taxon>Chelicerata</taxon>
        <taxon>Arachnida</taxon>
        <taxon>Araneae</taxon>
        <taxon>Araneomorphae</taxon>
        <taxon>Entelegynae</taxon>
        <taxon>Araneoidea</taxon>
        <taxon>Araneidae</taxon>
        <taxon>Larinioides</taxon>
    </lineage>
</organism>
<dbReference type="GO" id="GO:0005509">
    <property type="term" value="F:calcium ion binding"/>
    <property type="evidence" value="ECO:0007669"/>
    <property type="project" value="InterPro"/>
</dbReference>
<dbReference type="PANTHER" id="PTHR36300:SF1">
    <property type="entry name" value="RAW, ISOFORM A"/>
    <property type="match status" value="1"/>
</dbReference>
<comment type="caution">
    <text evidence="3">The sequence shown here is derived from an EMBL/GenBank/DDBJ whole genome shotgun (WGS) entry which is preliminary data.</text>
</comment>
<reference evidence="3 4" key="1">
    <citation type="submission" date="2024-04" db="EMBL/GenBank/DDBJ databases">
        <authorList>
            <person name="Rising A."/>
            <person name="Reimegard J."/>
            <person name="Sonavane S."/>
            <person name="Akerstrom W."/>
            <person name="Nylinder S."/>
            <person name="Hedman E."/>
            <person name="Kallberg Y."/>
        </authorList>
    </citation>
    <scope>NUCLEOTIDE SEQUENCE [LARGE SCALE GENOMIC DNA]</scope>
</reference>
<accession>A0AAV1Z9X8</accession>
<feature type="domain" description="EF-hand" evidence="2">
    <location>
        <begin position="290"/>
        <end position="325"/>
    </location>
</feature>
<gene>
    <name evidence="3" type="ORF">LARSCL_LOCUS4079</name>
</gene>
<dbReference type="Gene3D" id="3.40.50.450">
    <property type="match status" value="2"/>
</dbReference>
<dbReference type="InterPro" id="IPR039470">
    <property type="entry name" value="Nuc_deoxyri_tr2"/>
</dbReference>
<dbReference type="PROSITE" id="PS50222">
    <property type="entry name" value="EF_HAND_2"/>
    <property type="match status" value="1"/>
</dbReference>
<dbReference type="AlphaFoldDB" id="A0AAV1Z9X8"/>
<evidence type="ECO:0000256" key="1">
    <source>
        <dbReference type="SAM" id="MobiDB-lite"/>
    </source>
</evidence>
<name>A0AAV1Z9X8_9ARAC</name>